<dbReference type="OMA" id="EAQTICK"/>
<dbReference type="GO" id="GO:0030246">
    <property type="term" value="F:carbohydrate binding"/>
    <property type="evidence" value="ECO:0007669"/>
    <property type="project" value="UniProtKB-KW"/>
</dbReference>
<sequence length="210" mass="25077">MDRGEYRNHFDSEAYENIPATKQTKIQKETSEGRRRQRRLLIVLVTLLVFVFMFLVTLTSLMFIYYSRILEAMDIMKHDILQIRKESRKCDSNWKAFDGSCYYIVTTEKNWTEAQTICKSMNSDLVIINSEKEQKFLENITNQTDFWIGLQRYKDGWRWVDGTLLNSSDGFWMKGEPNNKNEAEDCVHMWIENKWNDENCTLQQKAFCEK</sequence>
<keyword evidence="1" id="KW-0430">Lectin</keyword>
<proteinExistence type="predicted"/>
<gene>
    <name evidence="3" type="primary">LOC108711668</name>
</gene>
<dbReference type="KEGG" id="xla:108711668"/>
<accession>A0A1L8H2I4</accession>
<dbReference type="Bgee" id="108711668">
    <property type="expression patterns" value="Expressed in spleen and 4 other cell types or tissues"/>
</dbReference>
<dbReference type="Proteomes" id="UP000186698">
    <property type="component" value="Chromosome 3L"/>
</dbReference>
<dbReference type="CDD" id="cd03590">
    <property type="entry name" value="CLECT_DC-SIGN_like"/>
    <property type="match status" value="1"/>
</dbReference>
<dbReference type="Gene3D" id="3.10.100.10">
    <property type="entry name" value="Mannose-Binding Protein A, subunit A"/>
    <property type="match status" value="1"/>
</dbReference>
<dbReference type="InterPro" id="IPR001304">
    <property type="entry name" value="C-type_lectin-like"/>
</dbReference>
<dbReference type="Pfam" id="PF00059">
    <property type="entry name" value="Lectin_C"/>
    <property type="match status" value="1"/>
</dbReference>
<reference evidence="3" key="1">
    <citation type="submission" date="2025-08" db="UniProtKB">
        <authorList>
            <consortium name="RefSeq"/>
        </authorList>
    </citation>
    <scope>IDENTIFICATION</scope>
    <source>
        <strain evidence="3">J_2021</strain>
        <tissue evidence="3">Erythrocytes</tissue>
    </source>
</reference>
<dbReference type="PaxDb" id="8355-A0A1L8H2I4"/>
<dbReference type="PANTHER" id="PTHR22803">
    <property type="entry name" value="MANNOSE, PHOSPHOLIPASE, LECTIN RECEPTOR RELATED"/>
    <property type="match status" value="1"/>
</dbReference>
<dbReference type="OrthoDB" id="8950604at2759"/>
<evidence type="ECO:0000256" key="1">
    <source>
        <dbReference type="ARBA" id="ARBA00022734"/>
    </source>
</evidence>
<dbReference type="InterPro" id="IPR016187">
    <property type="entry name" value="CTDL_fold"/>
</dbReference>
<protein>
    <submittedName>
        <fullName evidence="3">Hepatic lectin</fullName>
    </submittedName>
</protein>
<dbReference type="CTD" id="108711668"/>
<dbReference type="InterPro" id="IPR050111">
    <property type="entry name" value="C-type_lectin/snaclec_domain"/>
</dbReference>
<organism evidence="2 3">
    <name type="scientific">Xenopus laevis</name>
    <name type="common">African clawed frog</name>
    <dbReference type="NCBI Taxonomy" id="8355"/>
    <lineage>
        <taxon>Eukaryota</taxon>
        <taxon>Metazoa</taxon>
        <taxon>Chordata</taxon>
        <taxon>Craniata</taxon>
        <taxon>Vertebrata</taxon>
        <taxon>Euteleostomi</taxon>
        <taxon>Amphibia</taxon>
        <taxon>Batrachia</taxon>
        <taxon>Anura</taxon>
        <taxon>Pipoidea</taxon>
        <taxon>Pipidae</taxon>
        <taxon>Xenopodinae</taxon>
        <taxon>Xenopus</taxon>
        <taxon>Xenopus</taxon>
    </lineage>
</organism>
<dbReference type="PROSITE" id="PS50041">
    <property type="entry name" value="C_TYPE_LECTIN_2"/>
    <property type="match status" value="1"/>
</dbReference>
<dbReference type="SMART" id="SM00034">
    <property type="entry name" value="CLECT"/>
    <property type="match status" value="1"/>
</dbReference>
<dbReference type="SUPFAM" id="SSF56436">
    <property type="entry name" value="C-type lectin-like"/>
    <property type="match status" value="1"/>
</dbReference>
<evidence type="ECO:0000313" key="2">
    <source>
        <dbReference type="Proteomes" id="UP000186698"/>
    </source>
</evidence>
<keyword evidence="2" id="KW-1185">Reference proteome</keyword>
<dbReference type="AlphaFoldDB" id="A0A1L8H2I4"/>
<dbReference type="InterPro" id="IPR016186">
    <property type="entry name" value="C-type_lectin-like/link_sf"/>
</dbReference>
<dbReference type="InterPro" id="IPR033989">
    <property type="entry name" value="CD209-like_CTLD"/>
</dbReference>
<dbReference type="GeneID" id="108711668"/>
<dbReference type="RefSeq" id="XP_018109105.1">
    <property type="nucleotide sequence ID" value="XM_018253616.2"/>
</dbReference>
<name>A0A1L8H2I4_XENLA</name>
<evidence type="ECO:0000313" key="3">
    <source>
        <dbReference type="RefSeq" id="XP_018109105.1"/>
    </source>
</evidence>